<reference evidence="4" key="4">
    <citation type="submission" date="2025-09" db="UniProtKB">
        <authorList>
            <consortium name="Ensembl"/>
        </authorList>
    </citation>
    <scope>IDENTIFICATION</scope>
</reference>
<keyword evidence="2" id="KW-0175">Coiled coil</keyword>
<dbReference type="InParanoid" id="A0A3B1KKI9"/>
<dbReference type="PANTHER" id="PTHR11220:SF69">
    <property type="entry name" value="HEME-BINDING PROTEIN 2"/>
    <property type="match status" value="1"/>
</dbReference>
<evidence type="ECO:0000256" key="3">
    <source>
        <dbReference type="SAM" id="Phobius"/>
    </source>
</evidence>
<proteinExistence type="inferred from homology"/>
<name>A0A3B1KKI9_ASTMX</name>
<dbReference type="Proteomes" id="UP000018467">
    <property type="component" value="Unassembled WGS sequence"/>
</dbReference>
<dbReference type="FunFam" id="3.20.80.10:FF:000002">
    <property type="entry name" value="Heme-binding protein 2"/>
    <property type="match status" value="1"/>
</dbReference>
<reference evidence="5" key="1">
    <citation type="submission" date="2013-03" db="EMBL/GenBank/DDBJ databases">
        <authorList>
            <person name="Jeffery W."/>
            <person name="Warren W."/>
            <person name="Wilson R.K."/>
        </authorList>
    </citation>
    <scope>NUCLEOTIDE SEQUENCE</scope>
    <source>
        <strain evidence="5">female</strain>
    </source>
</reference>
<evidence type="ECO:0000256" key="1">
    <source>
        <dbReference type="ARBA" id="ARBA00009817"/>
    </source>
</evidence>
<sequence>MYFHSYFIKILLTHFLHCLPLLFWSFINLRSQPIRGSLAVTCSARILGFVNSRGVVRGVGRLVTERENRADRRGFTRISSTSASETVRCWRLITKSRKMLKSLGKMFTTGLDNPKFTLQESKGQDYEVRTYQQTNWVSTTVTEMDQDSALNTGFNRLFKYIQGNNEKKVKVEMTAPVTCMINPGEGPACESSFSVSFYVPEEHQADPPKPSAPEIFVENRKEFTVFVRTYGGFANTQNTNEELQKLIESLKRDGMAFKEAPYYRVGYDSPFKLVNRRNEVWLIKPEEGK</sequence>
<dbReference type="GO" id="GO:0020037">
    <property type="term" value="F:heme binding"/>
    <property type="evidence" value="ECO:0007669"/>
    <property type="project" value="TreeGrafter"/>
</dbReference>
<organism evidence="4 5">
    <name type="scientific">Astyanax mexicanus</name>
    <name type="common">Blind cave fish</name>
    <name type="synonym">Astyanax fasciatus mexicanus</name>
    <dbReference type="NCBI Taxonomy" id="7994"/>
    <lineage>
        <taxon>Eukaryota</taxon>
        <taxon>Metazoa</taxon>
        <taxon>Chordata</taxon>
        <taxon>Craniata</taxon>
        <taxon>Vertebrata</taxon>
        <taxon>Euteleostomi</taxon>
        <taxon>Actinopterygii</taxon>
        <taxon>Neopterygii</taxon>
        <taxon>Teleostei</taxon>
        <taxon>Ostariophysi</taxon>
        <taxon>Characiformes</taxon>
        <taxon>Characoidei</taxon>
        <taxon>Acestrorhamphidae</taxon>
        <taxon>Acestrorhamphinae</taxon>
        <taxon>Astyanax</taxon>
    </lineage>
</organism>
<reference evidence="5" key="2">
    <citation type="journal article" date="2014" name="Nat. Commun.">
        <title>The cavefish genome reveals candidate genes for eye loss.</title>
        <authorList>
            <person name="McGaugh S.E."/>
            <person name="Gross J.B."/>
            <person name="Aken B."/>
            <person name="Blin M."/>
            <person name="Borowsky R."/>
            <person name="Chalopin D."/>
            <person name="Hinaux H."/>
            <person name="Jeffery W.R."/>
            <person name="Keene A."/>
            <person name="Ma L."/>
            <person name="Minx P."/>
            <person name="Murphy D."/>
            <person name="O'Quin K.E."/>
            <person name="Retaux S."/>
            <person name="Rohner N."/>
            <person name="Searle S.M."/>
            <person name="Stahl B.A."/>
            <person name="Tabin C."/>
            <person name="Volff J.N."/>
            <person name="Yoshizawa M."/>
            <person name="Warren W.C."/>
        </authorList>
    </citation>
    <scope>NUCLEOTIDE SEQUENCE [LARGE SCALE GENOMIC DNA]</scope>
    <source>
        <strain evidence="5">female</strain>
    </source>
</reference>
<keyword evidence="3" id="KW-0472">Membrane</keyword>
<accession>A0A3B1KKI9</accession>
<keyword evidence="3" id="KW-1133">Transmembrane helix</keyword>
<dbReference type="GeneTree" id="ENSGT00940000160412"/>
<evidence type="ECO:0000313" key="4">
    <source>
        <dbReference type="Ensembl" id="ENSAMXP00000054530.1"/>
    </source>
</evidence>
<protein>
    <submittedName>
        <fullName evidence="4">Heme binding protein 2</fullName>
    </submittedName>
</protein>
<evidence type="ECO:0000256" key="2">
    <source>
        <dbReference type="SAM" id="Coils"/>
    </source>
</evidence>
<dbReference type="GO" id="GO:0005737">
    <property type="term" value="C:cytoplasm"/>
    <property type="evidence" value="ECO:0007669"/>
    <property type="project" value="TreeGrafter"/>
</dbReference>
<dbReference type="STRING" id="7994.ENSAMXP00000054530"/>
<dbReference type="SUPFAM" id="SSF55136">
    <property type="entry name" value="Probable bacterial effector-binding domain"/>
    <property type="match status" value="1"/>
</dbReference>
<evidence type="ECO:0000313" key="5">
    <source>
        <dbReference type="Proteomes" id="UP000018467"/>
    </source>
</evidence>
<dbReference type="AlphaFoldDB" id="A0A3B1KKI9"/>
<keyword evidence="3" id="KW-0812">Transmembrane</keyword>
<dbReference type="InterPro" id="IPR011256">
    <property type="entry name" value="Reg_factor_effector_dom_sf"/>
</dbReference>
<reference evidence="4" key="3">
    <citation type="submission" date="2025-08" db="UniProtKB">
        <authorList>
            <consortium name="Ensembl"/>
        </authorList>
    </citation>
    <scope>IDENTIFICATION</scope>
</reference>
<dbReference type="PANTHER" id="PTHR11220">
    <property type="entry name" value="HEME-BINDING PROTEIN-RELATED"/>
    <property type="match status" value="1"/>
</dbReference>
<keyword evidence="5" id="KW-1185">Reference proteome</keyword>
<feature type="coiled-coil region" evidence="2">
    <location>
        <begin position="233"/>
        <end position="260"/>
    </location>
</feature>
<comment type="similarity">
    <text evidence="1">Belongs to the HEBP family.</text>
</comment>
<dbReference type="Pfam" id="PF04832">
    <property type="entry name" value="SOUL"/>
    <property type="match status" value="1"/>
</dbReference>
<dbReference type="Ensembl" id="ENSAMXT00000033138.1">
    <property type="protein sequence ID" value="ENSAMXP00000054530.1"/>
    <property type="gene ID" value="ENSAMXG00000034618.1"/>
</dbReference>
<feature type="transmembrane region" description="Helical" evidence="3">
    <location>
        <begin position="6"/>
        <end position="27"/>
    </location>
</feature>
<dbReference type="Bgee" id="ENSAMXG00000034618">
    <property type="expression patterns" value="Expressed in olfactory epithelium and 14 other cell types or tissues"/>
</dbReference>
<dbReference type="Gene3D" id="3.20.80.10">
    <property type="entry name" value="Regulatory factor, effector binding domain"/>
    <property type="match status" value="1"/>
</dbReference>
<dbReference type="InterPro" id="IPR006917">
    <property type="entry name" value="SOUL_heme-bd"/>
</dbReference>